<feature type="compositionally biased region" description="Basic and acidic residues" evidence="8">
    <location>
        <begin position="56"/>
        <end position="66"/>
    </location>
</feature>
<feature type="compositionally biased region" description="Low complexity" evidence="8">
    <location>
        <begin position="746"/>
        <end position="763"/>
    </location>
</feature>
<dbReference type="InterPro" id="IPR011545">
    <property type="entry name" value="DEAD/DEAH_box_helicase_dom"/>
</dbReference>
<organism evidence="12 13">
    <name type="scientific">Glomus cerebriforme</name>
    <dbReference type="NCBI Taxonomy" id="658196"/>
    <lineage>
        <taxon>Eukaryota</taxon>
        <taxon>Fungi</taxon>
        <taxon>Fungi incertae sedis</taxon>
        <taxon>Mucoromycota</taxon>
        <taxon>Glomeromycotina</taxon>
        <taxon>Glomeromycetes</taxon>
        <taxon>Glomerales</taxon>
        <taxon>Glomeraceae</taxon>
        <taxon>Glomus</taxon>
    </lineage>
</organism>
<dbReference type="PROSITE" id="PS51192">
    <property type="entry name" value="HELICASE_ATP_BIND_1"/>
    <property type="match status" value="1"/>
</dbReference>
<evidence type="ECO:0000259" key="11">
    <source>
        <dbReference type="PROSITE" id="PS51195"/>
    </source>
</evidence>
<dbReference type="Gene3D" id="3.40.50.300">
    <property type="entry name" value="P-loop containing nucleotide triphosphate hydrolases"/>
    <property type="match status" value="2"/>
</dbReference>
<dbReference type="InterPro" id="IPR000629">
    <property type="entry name" value="RNA-helicase_DEAD-box_CS"/>
</dbReference>
<dbReference type="InterPro" id="IPR014001">
    <property type="entry name" value="Helicase_ATP-bd"/>
</dbReference>
<dbReference type="SMART" id="SM00490">
    <property type="entry name" value="HELICc"/>
    <property type="match status" value="1"/>
</dbReference>
<reference evidence="12 13" key="1">
    <citation type="submission" date="2018-06" db="EMBL/GenBank/DDBJ databases">
        <title>Comparative genomics reveals the genomic features of Rhizophagus irregularis, R. cerebriforme, R. diaphanum and Gigaspora rosea, and their symbiotic lifestyle signature.</title>
        <authorList>
            <person name="Morin E."/>
            <person name="San Clemente H."/>
            <person name="Chen E.C.H."/>
            <person name="De La Providencia I."/>
            <person name="Hainaut M."/>
            <person name="Kuo A."/>
            <person name="Kohler A."/>
            <person name="Murat C."/>
            <person name="Tang N."/>
            <person name="Roy S."/>
            <person name="Loubradou J."/>
            <person name="Henrissat B."/>
            <person name="Grigoriev I.V."/>
            <person name="Corradi N."/>
            <person name="Roux C."/>
            <person name="Martin F.M."/>
        </authorList>
    </citation>
    <scope>NUCLEOTIDE SEQUENCE [LARGE SCALE GENOMIC DNA]</scope>
    <source>
        <strain evidence="12 13">DAOM 227022</strain>
    </source>
</reference>
<evidence type="ECO:0000256" key="1">
    <source>
        <dbReference type="ARBA" id="ARBA00012552"/>
    </source>
</evidence>
<dbReference type="AlphaFoldDB" id="A0A397S699"/>
<evidence type="ECO:0000256" key="8">
    <source>
        <dbReference type="SAM" id="MobiDB-lite"/>
    </source>
</evidence>
<evidence type="ECO:0000256" key="5">
    <source>
        <dbReference type="ARBA" id="ARBA00022840"/>
    </source>
</evidence>
<evidence type="ECO:0000256" key="3">
    <source>
        <dbReference type="ARBA" id="ARBA00022801"/>
    </source>
</evidence>
<name>A0A397S699_9GLOM</name>
<gene>
    <name evidence="12" type="ORF">C1645_744832</name>
</gene>
<dbReference type="GO" id="GO:0003724">
    <property type="term" value="F:RNA helicase activity"/>
    <property type="evidence" value="ECO:0007669"/>
    <property type="project" value="UniProtKB-EC"/>
</dbReference>
<dbReference type="CDD" id="cd18787">
    <property type="entry name" value="SF2_C_DEAD"/>
    <property type="match status" value="1"/>
</dbReference>
<evidence type="ECO:0000256" key="2">
    <source>
        <dbReference type="ARBA" id="ARBA00022741"/>
    </source>
</evidence>
<feature type="domain" description="Helicase ATP-binding" evidence="9">
    <location>
        <begin position="310"/>
        <end position="470"/>
    </location>
</feature>
<sequence>MNSKKPTKPFGFGFSHSGSANRTKSILESDEQQRQKPPSLDYFSDEETQPKKRKLIKLDDSLEEKQSATLNNKSDTYRPNEDYVGNLEDDRPPPPRTSTGIQGFVPQGYSAVKETRSIRNIQPEIKSEVIDDEEEEDDPLDAFMLDIDNQIRRDDIEEEDFVESYVNHMKKKGIEVGKSQRPVEKDENVNSDEEVYATARAIDAQLEYDSDDNPVVEQKRKDIEPLQAVDHSQIDYPEIEKFFYEEHPDIANLSKERVDQIRKELDMHVSGADVAKPCISFAHFGFDEALLDVIIKHGYSEPTGIQKQAVPVALSGRDIIGIAKTGSGKTAAFIWPMLIHIMDQEELSKGEGPIGLILAPTRELASQIFIEAKKFAKAYGLRVAAVYGGASKMDQFKELKPGGIEILVGTPGRLIDMVKMKATNFRRVSFLVLDEADRMFDLGFALLFSATFPKKVESLAREVTAEPVRISIGYVGQANTDITQVIEILTDDGFKWDWLITRLASFCVEGSVLVFVSRKGGVDELSLNLRQSGFECGALHGDMMQAERDKVLKDFKNNKFPIMVATDVAARGLDIKAVKIVVNYDIARDIDSHIHRIGRTGRAGEKGTAYTLITQKEDKFAGDLVRNLESSGQVVPSSLMDLAMQNARFRKSRQMIRGGRGRSGRSGRGRGRGRGGRGSAGSSSNAIPLGSGRTGIGLGGAQIPPPPQLSTSGRSGRISTGVFQSKFQMNFQKASSAESELGLLRSSNTGSSSTSSTSKSSSSKDQQRKRRWDS</sequence>
<dbReference type="PANTHER" id="PTHR47958">
    <property type="entry name" value="ATP-DEPENDENT RNA HELICASE DBP3"/>
    <property type="match status" value="1"/>
</dbReference>
<dbReference type="Pfam" id="PF00271">
    <property type="entry name" value="Helicase_C"/>
    <property type="match status" value="1"/>
</dbReference>
<keyword evidence="2 7" id="KW-0547">Nucleotide-binding</keyword>
<dbReference type="EC" id="3.6.4.13" evidence="1"/>
<keyword evidence="4 7" id="KW-0347">Helicase</keyword>
<keyword evidence="5 7" id="KW-0067">ATP-binding</keyword>
<feature type="region of interest" description="Disordered" evidence="8">
    <location>
        <begin position="734"/>
        <end position="774"/>
    </location>
</feature>
<evidence type="ECO:0000256" key="6">
    <source>
        <dbReference type="PROSITE-ProRule" id="PRU00552"/>
    </source>
</evidence>
<evidence type="ECO:0000313" key="13">
    <source>
        <dbReference type="Proteomes" id="UP000265703"/>
    </source>
</evidence>
<dbReference type="InterPro" id="IPR027417">
    <property type="entry name" value="P-loop_NTPase"/>
</dbReference>
<comment type="similarity">
    <text evidence="7">Belongs to the DEAD box helicase family.</text>
</comment>
<feature type="compositionally biased region" description="Basic and acidic residues" evidence="8">
    <location>
        <begin position="25"/>
        <end position="34"/>
    </location>
</feature>
<proteinExistence type="inferred from homology"/>
<keyword evidence="13" id="KW-1185">Reference proteome</keyword>
<dbReference type="Proteomes" id="UP000265703">
    <property type="component" value="Unassembled WGS sequence"/>
</dbReference>
<feature type="region of interest" description="Disordered" evidence="8">
    <location>
        <begin position="650"/>
        <end position="717"/>
    </location>
</feature>
<feature type="short sequence motif" description="Q motif" evidence="6">
    <location>
        <begin position="279"/>
        <end position="307"/>
    </location>
</feature>
<feature type="region of interest" description="Disordered" evidence="8">
    <location>
        <begin position="1"/>
        <end position="109"/>
    </location>
</feature>
<evidence type="ECO:0000256" key="7">
    <source>
        <dbReference type="RuleBase" id="RU000492"/>
    </source>
</evidence>
<keyword evidence="3 7" id="KW-0378">Hydrolase</keyword>
<evidence type="ECO:0000256" key="4">
    <source>
        <dbReference type="ARBA" id="ARBA00022806"/>
    </source>
</evidence>
<feature type="domain" description="DEAD-box RNA helicase Q" evidence="11">
    <location>
        <begin position="279"/>
        <end position="307"/>
    </location>
</feature>
<dbReference type="STRING" id="658196.A0A397S699"/>
<dbReference type="PROSITE" id="PS00039">
    <property type="entry name" value="DEAD_ATP_HELICASE"/>
    <property type="match status" value="1"/>
</dbReference>
<dbReference type="OrthoDB" id="196131at2759"/>
<feature type="compositionally biased region" description="Basic residues" evidence="8">
    <location>
        <begin position="650"/>
        <end position="675"/>
    </location>
</feature>
<evidence type="ECO:0000259" key="10">
    <source>
        <dbReference type="PROSITE" id="PS51194"/>
    </source>
</evidence>
<dbReference type="InterPro" id="IPR001650">
    <property type="entry name" value="Helicase_C-like"/>
</dbReference>
<feature type="domain" description="Helicase C-terminal" evidence="10">
    <location>
        <begin position="499"/>
        <end position="643"/>
    </location>
</feature>
<evidence type="ECO:0000259" key="9">
    <source>
        <dbReference type="PROSITE" id="PS51192"/>
    </source>
</evidence>
<dbReference type="GO" id="GO:0005524">
    <property type="term" value="F:ATP binding"/>
    <property type="evidence" value="ECO:0007669"/>
    <property type="project" value="UniProtKB-KW"/>
</dbReference>
<accession>A0A397S699</accession>
<dbReference type="GO" id="GO:0003676">
    <property type="term" value="F:nucleic acid binding"/>
    <property type="evidence" value="ECO:0007669"/>
    <property type="project" value="InterPro"/>
</dbReference>
<dbReference type="EMBL" id="QKYT01000863">
    <property type="protein sequence ID" value="RIA81012.1"/>
    <property type="molecule type" value="Genomic_DNA"/>
</dbReference>
<dbReference type="Pfam" id="PF00270">
    <property type="entry name" value="DEAD"/>
    <property type="match status" value="1"/>
</dbReference>
<dbReference type="PROSITE" id="PS51194">
    <property type="entry name" value="HELICASE_CTER"/>
    <property type="match status" value="1"/>
</dbReference>
<dbReference type="SMART" id="SM00487">
    <property type="entry name" value="DEXDc"/>
    <property type="match status" value="1"/>
</dbReference>
<dbReference type="PROSITE" id="PS51195">
    <property type="entry name" value="Q_MOTIF"/>
    <property type="match status" value="1"/>
</dbReference>
<dbReference type="InterPro" id="IPR014014">
    <property type="entry name" value="RNA_helicase_DEAD_Q_motif"/>
</dbReference>
<evidence type="ECO:0000313" key="12">
    <source>
        <dbReference type="EMBL" id="RIA81012.1"/>
    </source>
</evidence>
<comment type="caution">
    <text evidence="12">The sequence shown here is derived from an EMBL/GenBank/DDBJ whole genome shotgun (WGS) entry which is preliminary data.</text>
</comment>
<dbReference type="SUPFAM" id="SSF52540">
    <property type="entry name" value="P-loop containing nucleoside triphosphate hydrolases"/>
    <property type="match status" value="1"/>
</dbReference>
<protein>
    <recommendedName>
        <fullName evidence="1">RNA helicase</fullName>
        <ecNumber evidence="1">3.6.4.13</ecNumber>
    </recommendedName>
</protein>
<dbReference type="GO" id="GO:0016787">
    <property type="term" value="F:hydrolase activity"/>
    <property type="evidence" value="ECO:0007669"/>
    <property type="project" value="UniProtKB-KW"/>
</dbReference>